<reference evidence="1" key="1">
    <citation type="journal article" date="2014" name="Front. Microbiol.">
        <title>High frequency of phylogenetically diverse reductive dehalogenase-homologous genes in deep subseafloor sedimentary metagenomes.</title>
        <authorList>
            <person name="Kawai M."/>
            <person name="Futagami T."/>
            <person name="Toyoda A."/>
            <person name="Takaki Y."/>
            <person name="Nishi S."/>
            <person name="Hori S."/>
            <person name="Arai W."/>
            <person name="Tsubouchi T."/>
            <person name="Morono Y."/>
            <person name="Uchiyama I."/>
            <person name="Ito T."/>
            <person name="Fujiyama A."/>
            <person name="Inagaki F."/>
            <person name="Takami H."/>
        </authorList>
    </citation>
    <scope>NUCLEOTIDE SEQUENCE</scope>
    <source>
        <strain evidence="1">Expedition CK06-06</strain>
    </source>
</reference>
<protein>
    <submittedName>
        <fullName evidence="1">Uncharacterized protein</fullName>
    </submittedName>
</protein>
<dbReference type="EMBL" id="BART01009254">
    <property type="protein sequence ID" value="GAG65446.1"/>
    <property type="molecule type" value="Genomic_DNA"/>
</dbReference>
<proteinExistence type="predicted"/>
<sequence>MDKKLYEEIKYNEKLITIILWSNYTSDKIVFFSPPDFSQQLGYLSHKRGNIIRSHIHKKIDRKVKCVNARFKTSKSESSGKSDFS</sequence>
<organism evidence="1">
    <name type="scientific">marine sediment metagenome</name>
    <dbReference type="NCBI Taxonomy" id="412755"/>
    <lineage>
        <taxon>unclassified sequences</taxon>
        <taxon>metagenomes</taxon>
        <taxon>ecological metagenomes</taxon>
    </lineage>
</organism>
<gene>
    <name evidence="1" type="ORF">S01H4_20562</name>
</gene>
<comment type="caution">
    <text evidence="1">The sequence shown here is derived from an EMBL/GenBank/DDBJ whole genome shotgun (WGS) entry which is preliminary data.</text>
</comment>
<name>X1B0D5_9ZZZZ</name>
<evidence type="ECO:0000313" key="1">
    <source>
        <dbReference type="EMBL" id="GAG65446.1"/>
    </source>
</evidence>
<dbReference type="AlphaFoldDB" id="X1B0D5"/>
<accession>X1B0D5</accession>